<dbReference type="RefSeq" id="WP_007502643.1">
    <property type="nucleotide sequence ID" value="NZ_AFCE01000058.1"/>
</dbReference>
<dbReference type="InterPro" id="IPR023808">
    <property type="entry name" value="Nitrile_Hydratase_acc_put"/>
</dbReference>
<dbReference type="InterPro" id="IPR042262">
    <property type="entry name" value="CN_hydtase_beta_C"/>
</dbReference>
<dbReference type="EMBL" id="AFCE01000058">
    <property type="protein sequence ID" value="EGL84004.1"/>
    <property type="molecule type" value="Genomic_DNA"/>
</dbReference>
<name>F5L3T1_CALTT</name>
<dbReference type="InterPro" id="IPR049054">
    <property type="entry name" value="CN_hydtase_beta-like_N"/>
</dbReference>
<dbReference type="OrthoDB" id="9811616at2"/>
<dbReference type="Proteomes" id="UP000825179">
    <property type="component" value="Chromosome"/>
</dbReference>
<evidence type="ECO:0000313" key="5">
    <source>
        <dbReference type="Proteomes" id="UP000825179"/>
    </source>
</evidence>
<dbReference type="eggNOG" id="ENOG5032VXZ">
    <property type="taxonomic scope" value="Bacteria"/>
</dbReference>
<dbReference type="Proteomes" id="UP000010716">
    <property type="component" value="Unassembled WGS sequence"/>
</dbReference>
<keyword evidence="5" id="KW-1185">Reference proteome</keyword>
<evidence type="ECO:0000313" key="4">
    <source>
        <dbReference type="Proteomes" id="UP000010716"/>
    </source>
</evidence>
<feature type="domain" description="Nitrile hydratase beta subunit-like N-terminal" evidence="1">
    <location>
        <begin position="28"/>
        <end position="116"/>
    </location>
</feature>
<reference evidence="3" key="3">
    <citation type="submission" date="2021-08" db="EMBL/GenBank/DDBJ databases">
        <authorList>
            <person name="de Jong S."/>
            <person name="van den Broek M."/>
            <person name="Merkel A."/>
            <person name="de la Torre Cortes P."/>
            <person name="Kalamorz F."/>
            <person name="Cook G."/>
            <person name="van Loosdrecht M."/>
            <person name="McMillan D."/>
        </authorList>
    </citation>
    <scope>NUCLEOTIDE SEQUENCE</scope>
    <source>
        <strain evidence="3">TA2.A1</strain>
    </source>
</reference>
<dbReference type="InterPro" id="IPR008990">
    <property type="entry name" value="Elect_transpt_acc-like_dom_sf"/>
</dbReference>
<evidence type="ECO:0000313" key="2">
    <source>
        <dbReference type="EMBL" id="EGL84004.1"/>
    </source>
</evidence>
<proteinExistence type="predicted"/>
<reference evidence="3 5" key="2">
    <citation type="journal article" date="2020" name="Extremophiles">
        <title>Genomic analysis of Caldalkalibacillus thermarum TA2.A1 reveals aerobic alkaliphilic metabolism and evolutionary hallmarks linking alkaliphilic bacteria and plant life.</title>
        <authorList>
            <person name="de Jong S.I."/>
            <person name="van den Broek M.A."/>
            <person name="Merkel A.Y."/>
            <person name="de la Torre Cortes P."/>
            <person name="Kalamorz F."/>
            <person name="Cook G.M."/>
            <person name="van Loosdrecht M.C.M."/>
            <person name="McMillan D.G.G."/>
        </authorList>
    </citation>
    <scope>NUCLEOTIDE SEQUENCE [LARGE SCALE GENOMIC DNA]</scope>
    <source>
        <strain evidence="3 5">TA2.A1</strain>
    </source>
</reference>
<organism evidence="2 4">
    <name type="scientific">Caldalkalibacillus thermarum (strain TA2.A1)</name>
    <dbReference type="NCBI Taxonomy" id="986075"/>
    <lineage>
        <taxon>Bacteria</taxon>
        <taxon>Bacillati</taxon>
        <taxon>Bacillota</taxon>
        <taxon>Bacilli</taxon>
        <taxon>Bacillales</taxon>
        <taxon>Bacillaceae</taxon>
        <taxon>Caldalkalibacillus</taxon>
    </lineage>
</organism>
<dbReference type="Pfam" id="PF21006">
    <property type="entry name" value="NHase_beta_N"/>
    <property type="match status" value="1"/>
</dbReference>
<sequence length="122" mass="14531">MEKNCVSQSVDSKIAYLPESAAPPRKNGELVFEEPWERRSFGMALALYEEKRYTSWDDFRTRLIQEIAKWESSENQDKLDWNYYEHWLAALEQLVVETGMIDKHDIDARTKEFLSGERDEFF</sequence>
<evidence type="ECO:0000259" key="1">
    <source>
        <dbReference type="Pfam" id="PF21006"/>
    </source>
</evidence>
<protein>
    <submittedName>
        <fullName evidence="3">Nitrile hydratase accessory protein</fullName>
    </submittedName>
    <submittedName>
        <fullName evidence="2">Nitrile hydratase beta subunit</fullName>
    </submittedName>
</protein>
<evidence type="ECO:0000313" key="3">
    <source>
        <dbReference type="EMBL" id="QZT33069.1"/>
    </source>
</evidence>
<dbReference type="EMBL" id="CP082237">
    <property type="protein sequence ID" value="QZT33069.1"/>
    <property type="molecule type" value="Genomic_DNA"/>
</dbReference>
<dbReference type="Gene3D" id="1.10.472.20">
    <property type="entry name" value="Nitrile hydratase, beta subunit"/>
    <property type="match status" value="1"/>
</dbReference>
<dbReference type="AlphaFoldDB" id="F5L3T1"/>
<dbReference type="NCBIfam" id="TIGR03889">
    <property type="entry name" value="nitrile_acc"/>
    <property type="match status" value="1"/>
</dbReference>
<reference evidence="2 4" key="1">
    <citation type="journal article" date="2011" name="J. Bacteriol.">
        <title>Draft genome sequence of the thermoalkaliphilic Caldalkalibacillus thermarum strain TA2.A1.</title>
        <authorList>
            <person name="Kalamorz F."/>
            <person name="Keis S."/>
            <person name="McMillan D.G."/>
            <person name="Olsson K."/>
            <person name="Stanton J.A."/>
            <person name="Stockwell P."/>
            <person name="Black M.A."/>
            <person name="Klingeman D.M."/>
            <person name="Land M.L."/>
            <person name="Han C.S."/>
            <person name="Martin S.L."/>
            <person name="Becher S.A."/>
            <person name="Peddie C.J."/>
            <person name="Morgan H.W."/>
            <person name="Matthies D."/>
            <person name="Preiss L."/>
            <person name="Meier T."/>
            <person name="Brown S.D."/>
            <person name="Cook G.M."/>
        </authorList>
    </citation>
    <scope>NUCLEOTIDE SEQUENCE [LARGE SCALE GENOMIC DNA]</scope>
    <source>
        <strain evidence="2 4">TA2.A1</strain>
    </source>
</reference>
<gene>
    <name evidence="2" type="ORF">CathTA2_0443</name>
    <name evidence="3" type="ORF">HUR95_12185</name>
</gene>
<accession>F5L3T1</accession>
<dbReference type="SUPFAM" id="SSF50090">
    <property type="entry name" value="Electron transport accessory proteins"/>
    <property type="match status" value="1"/>
</dbReference>
<dbReference type="KEGG" id="cthu:HUR95_12185"/>